<protein>
    <recommendedName>
        <fullName evidence="2">Nudix hydrolase domain-containing protein</fullName>
    </recommendedName>
</protein>
<feature type="region of interest" description="Disordered" evidence="1">
    <location>
        <begin position="232"/>
        <end position="320"/>
    </location>
</feature>
<dbReference type="STRING" id="1884261.A0A5C3QHE6"/>
<accession>A0A5C3QHE6</accession>
<sequence>MAAEPKATTSSSKIKRRIKTDSTEKKNQPTRPANLLWYHRPKNLPLNRSPIPRVSKQSKALLKALSSYHIPKSPLRDFIYPRSRSAAVLVALFVGRHGDLYVLLSRRSSQLRSYAGDTSLPGGKVDREDKTLEDTARREAFEEIGLPRDRTKAPLLCVLEPFLASNSTLVTPVVVLILDNTLQPILNADEVTSLFSHPLSSFLSDEAPYPNEPEGVYVPYHTHVDLAWPEGGVRGARDTLPRSDLDQQSGNPRGPGGGESIRAVREFQWQADDRDDRSIRTHASSNRRRPSSAKHAPSDADGARDSTETAPDTRQGKGFIRMHRFLTGREAGGVKPVYGLTASILIRVAAIAHGVEMATSASSSSSSSGSLSSSTSRTRERGDSYQRGANSHLHTPRRDTPYRTSSPTSTRRDPVPLPIDIYPPPTSTPTSYTFTPSMEQRIAYSVLSNPAWREAYEGEGFDVCGWRMGSSPTTGSSSTTPPAPAPPSSARRAADWDLLRRVADWRREGNWGVMDGRLLDYTTDDDDTSRRAQQRSKL</sequence>
<dbReference type="InterPro" id="IPR045121">
    <property type="entry name" value="CoAse"/>
</dbReference>
<feature type="compositionally biased region" description="Pro residues" evidence="1">
    <location>
        <begin position="415"/>
        <end position="427"/>
    </location>
</feature>
<feature type="domain" description="Nudix hydrolase" evidence="2">
    <location>
        <begin position="83"/>
        <end position="222"/>
    </location>
</feature>
<dbReference type="OrthoDB" id="10260614at2759"/>
<dbReference type="InterPro" id="IPR015797">
    <property type="entry name" value="NUDIX_hydrolase-like_dom_sf"/>
</dbReference>
<dbReference type="CDD" id="cd03426">
    <property type="entry name" value="NUDIX_CoAse_Nudt7"/>
    <property type="match status" value="1"/>
</dbReference>
<feature type="compositionally biased region" description="Low complexity" evidence="1">
    <location>
        <begin position="360"/>
        <end position="376"/>
    </location>
</feature>
<dbReference type="GO" id="GO:0015938">
    <property type="term" value="P:coenzyme A catabolic process"/>
    <property type="evidence" value="ECO:0007669"/>
    <property type="project" value="TreeGrafter"/>
</dbReference>
<dbReference type="EMBL" id="ML178828">
    <property type="protein sequence ID" value="TFL00688.1"/>
    <property type="molecule type" value="Genomic_DNA"/>
</dbReference>
<dbReference type="PROSITE" id="PS51462">
    <property type="entry name" value="NUDIX"/>
    <property type="match status" value="1"/>
</dbReference>
<organism evidence="3 4">
    <name type="scientific">Pterulicium gracile</name>
    <dbReference type="NCBI Taxonomy" id="1884261"/>
    <lineage>
        <taxon>Eukaryota</taxon>
        <taxon>Fungi</taxon>
        <taxon>Dikarya</taxon>
        <taxon>Basidiomycota</taxon>
        <taxon>Agaricomycotina</taxon>
        <taxon>Agaricomycetes</taxon>
        <taxon>Agaricomycetidae</taxon>
        <taxon>Agaricales</taxon>
        <taxon>Pleurotineae</taxon>
        <taxon>Pterulaceae</taxon>
        <taxon>Pterulicium</taxon>
    </lineage>
</organism>
<evidence type="ECO:0000313" key="3">
    <source>
        <dbReference type="EMBL" id="TFL00688.1"/>
    </source>
</evidence>
<dbReference type="GO" id="GO:0010945">
    <property type="term" value="F:coenzyme A diphosphatase activity"/>
    <property type="evidence" value="ECO:0007669"/>
    <property type="project" value="InterPro"/>
</dbReference>
<feature type="region of interest" description="Disordered" evidence="1">
    <location>
        <begin position="516"/>
        <end position="538"/>
    </location>
</feature>
<dbReference type="Gene3D" id="3.90.79.10">
    <property type="entry name" value="Nucleoside Triphosphate Pyrophosphohydrolase"/>
    <property type="match status" value="1"/>
</dbReference>
<evidence type="ECO:0000259" key="2">
    <source>
        <dbReference type="PROSITE" id="PS51462"/>
    </source>
</evidence>
<dbReference type="Pfam" id="PF00293">
    <property type="entry name" value="NUDIX"/>
    <property type="match status" value="1"/>
</dbReference>
<dbReference type="PANTHER" id="PTHR12992:SF45">
    <property type="entry name" value="NUDIX HYDROLASE DOMAIN-CONTAINING PROTEIN"/>
    <property type="match status" value="1"/>
</dbReference>
<gene>
    <name evidence="3" type="ORF">BDV98DRAFT_109112</name>
</gene>
<evidence type="ECO:0000256" key="1">
    <source>
        <dbReference type="SAM" id="MobiDB-lite"/>
    </source>
</evidence>
<feature type="compositionally biased region" description="Basic and acidic residues" evidence="1">
    <location>
        <begin position="235"/>
        <end position="245"/>
    </location>
</feature>
<dbReference type="PANTHER" id="PTHR12992">
    <property type="entry name" value="NUDIX HYDROLASE"/>
    <property type="match status" value="1"/>
</dbReference>
<evidence type="ECO:0000313" key="4">
    <source>
        <dbReference type="Proteomes" id="UP000305067"/>
    </source>
</evidence>
<dbReference type="AlphaFoldDB" id="A0A5C3QHE6"/>
<feature type="region of interest" description="Disordered" evidence="1">
    <location>
        <begin position="359"/>
        <end position="429"/>
    </location>
</feature>
<feature type="region of interest" description="Disordered" evidence="1">
    <location>
        <begin position="468"/>
        <end position="493"/>
    </location>
</feature>
<feature type="region of interest" description="Disordered" evidence="1">
    <location>
        <begin position="1"/>
        <end position="32"/>
    </location>
</feature>
<feature type="compositionally biased region" description="Basic and acidic residues" evidence="1">
    <location>
        <begin position="296"/>
        <end position="307"/>
    </location>
</feature>
<feature type="compositionally biased region" description="Low complexity" evidence="1">
    <location>
        <begin position="469"/>
        <end position="480"/>
    </location>
</feature>
<dbReference type="Proteomes" id="UP000305067">
    <property type="component" value="Unassembled WGS sequence"/>
</dbReference>
<keyword evidence="4" id="KW-1185">Reference proteome</keyword>
<reference evidence="3 4" key="1">
    <citation type="journal article" date="2019" name="Nat. Ecol. Evol.">
        <title>Megaphylogeny resolves global patterns of mushroom evolution.</title>
        <authorList>
            <person name="Varga T."/>
            <person name="Krizsan K."/>
            <person name="Foldi C."/>
            <person name="Dima B."/>
            <person name="Sanchez-Garcia M."/>
            <person name="Sanchez-Ramirez S."/>
            <person name="Szollosi G.J."/>
            <person name="Szarkandi J.G."/>
            <person name="Papp V."/>
            <person name="Albert L."/>
            <person name="Andreopoulos W."/>
            <person name="Angelini C."/>
            <person name="Antonin V."/>
            <person name="Barry K.W."/>
            <person name="Bougher N.L."/>
            <person name="Buchanan P."/>
            <person name="Buyck B."/>
            <person name="Bense V."/>
            <person name="Catcheside P."/>
            <person name="Chovatia M."/>
            <person name="Cooper J."/>
            <person name="Damon W."/>
            <person name="Desjardin D."/>
            <person name="Finy P."/>
            <person name="Geml J."/>
            <person name="Haridas S."/>
            <person name="Hughes K."/>
            <person name="Justo A."/>
            <person name="Karasinski D."/>
            <person name="Kautmanova I."/>
            <person name="Kiss B."/>
            <person name="Kocsube S."/>
            <person name="Kotiranta H."/>
            <person name="LaButti K.M."/>
            <person name="Lechner B.E."/>
            <person name="Liimatainen K."/>
            <person name="Lipzen A."/>
            <person name="Lukacs Z."/>
            <person name="Mihaltcheva S."/>
            <person name="Morgado L.N."/>
            <person name="Niskanen T."/>
            <person name="Noordeloos M.E."/>
            <person name="Ohm R.A."/>
            <person name="Ortiz-Santana B."/>
            <person name="Ovrebo C."/>
            <person name="Racz N."/>
            <person name="Riley R."/>
            <person name="Savchenko A."/>
            <person name="Shiryaev A."/>
            <person name="Soop K."/>
            <person name="Spirin V."/>
            <person name="Szebenyi C."/>
            <person name="Tomsovsky M."/>
            <person name="Tulloss R.E."/>
            <person name="Uehling J."/>
            <person name="Grigoriev I.V."/>
            <person name="Vagvolgyi C."/>
            <person name="Papp T."/>
            <person name="Martin F.M."/>
            <person name="Miettinen O."/>
            <person name="Hibbett D.S."/>
            <person name="Nagy L.G."/>
        </authorList>
    </citation>
    <scope>NUCLEOTIDE SEQUENCE [LARGE SCALE GENOMIC DNA]</scope>
    <source>
        <strain evidence="3 4">CBS 309.79</strain>
    </source>
</reference>
<dbReference type="InterPro" id="IPR000086">
    <property type="entry name" value="NUDIX_hydrolase_dom"/>
</dbReference>
<dbReference type="SUPFAM" id="SSF55811">
    <property type="entry name" value="Nudix"/>
    <property type="match status" value="1"/>
</dbReference>
<proteinExistence type="predicted"/>
<name>A0A5C3QHE6_9AGAR</name>